<keyword evidence="2" id="KW-0472">Membrane</keyword>
<feature type="domain" description="Prepilin type IV endopeptidase peptidase" evidence="3">
    <location>
        <begin position="7"/>
        <end position="107"/>
    </location>
</feature>
<gene>
    <name evidence="4" type="ORF">bhn_I0057</name>
</gene>
<dbReference type="InterPro" id="IPR000045">
    <property type="entry name" value="Prepilin_IV_endopep_pep"/>
</dbReference>
<dbReference type="RefSeq" id="WP_071174915.1">
    <property type="nucleotide sequence ID" value="NZ_CP017831.1"/>
</dbReference>
<sequence length="139" mass="14962">MSFIQAVLFTFLSGAVFTDLYKDKIYNFWVIPGLLIGIISAAFGGFQSFTASISAVGITFIILLPVYLLKGIAAGDVKLFMATAAFMSLQDTFSCILLSFLIAGLISLVIMIVKRNKKKTIHFAVPVLISALFVIGGAL</sequence>
<dbReference type="KEGG" id="bhu:bhn_I0057"/>
<accession>A0A1D9NXW1</accession>
<evidence type="ECO:0000256" key="1">
    <source>
        <dbReference type="ARBA" id="ARBA00005801"/>
    </source>
</evidence>
<reference evidence="5" key="1">
    <citation type="submission" date="2016-10" db="EMBL/GenBank/DDBJ databases">
        <title>The complete genome sequence of the rumen bacterium Butyrivibrio hungatei MB2003.</title>
        <authorList>
            <person name="Palevich N."/>
            <person name="Kelly W.J."/>
            <person name="Leahy S.C."/>
            <person name="Altermann E."/>
            <person name="Rakonjac J."/>
            <person name="Attwood G.T."/>
        </authorList>
    </citation>
    <scope>NUCLEOTIDE SEQUENCE [LARGE SCALE GENOMIC DNA]</scope>
    <source>
        <strain evidence="5">MB2003</strain>
    </source>
</reference>
<dbReference type="Pfam" id="PF01478">
    <property type="entry name" value="Peptidase_A24"/>
    <property type="match status" value="1"/>
</dbReference>
<keyword evidence="2" id="KW-1133">Transmembrane helix</keyword>
<dbReference type="GO" id="GO:0006465">
    <property type="term" value="P:signal peptide processing"/>
    <property type="evidence" value="ECO:0007669"/>
    <property type="project" value="TreeGrafter"/>
</dbReference>
<dbReference type="PANTHER" id="PTHR30487">
    <property type="entry name" value="TYPE 4 PREPILIN-LIKE PROTEINS LEADER PEPTIDE-PROCESSING ENZYME"/>
    <property type="match status" value="1"/>
</dbReference>
<dbReference type="GO" id="GO:0005886">
    <property type="term" value="C:plasma membrane"/>
    <property type="evidence" value="ECO:0007669"/>
    <property type="project" value="TreeGrafter"/>
</dbReference>
<dbReference type="PANTHER" id="PTHR30487:SF0">
    <property type="entry name" value="PREPILIN LEADER PEPTIDASE_N-METHYLTRANSFERASE-RELATED"/>
    <property type="match status" value="1"/>
</dbReference>
<organism evidence="4 5">
    <name type="scientific">Butyrivibrio hungatei</name>
    <dbReference type="NCBI Taxonomy" id="185008"/>
    <lineage>
        <taxon>Bacteria</taxon>
        <taxon>Bacillati</taxon>
        <taxon>Bacillota</taxon>
        <taxon>Clostridia</taxon>
        <taxon>Lachnospirales</taxon>
        <taxon>Lachnospiraceae</taxon>
        <taxon>Butyrivibrio</taxon>
    </lineage>
</organism>
<comment type="similarity">
    <text evidence="1">Belongs to the peptidase A24 family.</text>
</comment>
<feature type="transmembrane region" description="Helical" evidence="2">
    <location>
        <begin position="53"/>
        <end position="73"/>
    </location>
</feature>
<feature type="transmembrane region" description="Helical" evidence="2">
    <location>
        <begin position="93"/>
        <end position="113"/>
    </location>
</feature>
<proteinExistence type="inferred from homology"/>
<dbReference type="Gene3D" id="1.20.120.1220">
    <property type="match status" value="1"/>
</dbReference>
<dbReference type="EMBL" id="CP017831">
    <property type="protein sequence ID" value="AOZ95093.1"/>
    <property type="molecule type" value="Genomic_DNA"/>
</dbReference>
<name>A0A1D9NXW1_9FIRM</name>
<dbReference type="InterPro" id="IPR050882">
    <property type="entry name" value="Prepilin_peptidase/N-MTase"/>
</dbReference>
<feature type="transmembrane region" description="Helical" evidence="2">
    <location>
        <begin position="28"/>
        <end position="46"/>
    </location>
</feature>
<feature type="transmembrane region" description="Helical" evidence="2">
    <location>
        <begin position="120"/>
        <end position="138"/>
    </location>
</feature>
<keyword evidence="2" id="KW-0812">Transmembrane</keyword>
<evidence type="ECO:0000313" key="5">
    <source>
        <dbReference type="Proteomes" id="UP000179284"/>
    </source>
</evidence>
<protein>
    <submittedName>
        <fullName evidence="4">Prepilin peptidase A24 family</fullName>
    </submittedName>
</protein>
<dbReference type="Proteomes" id="UP000179284">
    <property type="component" value="Chromosome I"/>
</dbReference>
<dbReference type="GO" id="GO:0004190">
    <property type="term" value="F:aspartic-type endopeptidase activity"/>
    <property type="evidence" value="ECO:0007669"/>
    <property type="project" value="InterPro"/>
</dbReference>
<evidence type="ECO:0000259" key="3">
    <source>
        <dbReference type="Pfam" id="PF01478"/>
    </source>
</evidence>
<evidence type="ECO:0000256" key="2">
    <source>
        <dbReference type="SAM" id="Phobius"/>
    </source>
</evidence>
<keyword evidence="5" id="KW-1185">Reference proteome</keyword>
<evidence type="ECO:0000313" key="4">
    <source>
        <dbReference type="EMBL" id="AOZ95093.1"/>
    </source>
</evidence>
<dbReference type="AlphaFoldDB" id="A0A1D9NXW1"/>